<dbReference type="STRING" id="9545.ENSMNEP00000018324"/>
<dbReference type="FunFam" id="3.10.590.10:FF:000003">
    <property type="entry name" value="Thymocyte nuclear protein 1"/>
    <property type="match status" value="1"/>
</dbReference>
<keyword evidence="9" id="KW-1185">Reference proteome</keyword>
<evidence type="ECO:0000256" key="6">
    <source>
        <dbReference type="SAM" id="MobiDB-lite"/>
    </source>
</evidence>
<evidence type="ECO:0000313" key="8">
    <source>
        <dbReference type="Ensembl" id="ENSMNEP00000018324.1"/>
    </source>
</evidence>
<dbReference type="AlphaFoldDB" id="A0A2K6C3U8"/>
<name>A0A2K6C3U8_MACNE</name>
<accession>A0A2K6C3U8</accession>
<proteinExistence type="predicted"/>
<dbReference type="Proteomes" id="UP000233120">
    <property type="component" value="Unassembled WGS sequence"/>
</dbReference>
<reference evidence="8" key="1">
    <citation type="submission" date="2025-08" db="UniProtKB">
        <authorList>
            <consortium name="Ensembl"/>
        </authorList>
    </citation>
    <scope>IDENTIFICATION</scope>
</reference>
<dbReference type="Ensembl" id="ENSMNET00000042559.1">
    <property type="protein sequence ID" value="ENSMNEP00000018324.1"/>
    <property type="gene ID" value="ENSMNEG00000033078.1"/>
</dbReference>
<dbReference type="Gene3D" id="3.10.590.10">
    <property type="entry name" value="ph1033 like domains"/>
    <property type="match status" value="1"/>
</dbReference>
<feature type="domain" description="EVE" evidence="7">
    <location>
        <begin position="69"/>
        <end position="231"/>
    </location>
</feature>
<evidence type="ECO:0000313" key="9">
    <source>
        <dbReference type="Proteomes" id="UP000233120"/>
    </source>
</evidence>
<dbReference type="CDD" id="cd21133">
    <property type="entry name" value="EVE"/>
    <property type="match status" value="1"/>
</dbReference>
<dbReference type="Pfam" id="PF01878">
    <property type="entry name" value="EVE"/>
    <property type="match status" value="1"/>
</dbReference>
<evidence type="ECO:0000256" key="5">
    <source>
        <dbReference type="ARBA" id="ARBA00023242"/>
    </source>
</evidence>
<protein>
    <recommendedName>
        <fullName evidence="3">Thymocyte nuclear protein 1</fullName>
    </recommendedName>
</protein>
<dbReference type="Bgee" id="ENSMNEG00000033078">
    <property type="expression patterns" value="Expressed in liver and 12 other cell types or tissues"/>
</dbReference>
<dbReference type="GeneTree" id="ENSGT00390000013297"/>
<dbReference type="InterPro" id="IPR047197">
    <property type="entry name" value="THYN1-like_EVE"/>
</dbReference>
<organism evidence="8 9">
    <name type="scientific">Macaca nemestrina</name>
    <name type="common">Pig-tailed macaque</name>
    <dbReference type="NCBI Taxonomy" id="9545"/>
    <lineage>
        <taxon>Eukaryota</taxon>
        <taxon>Metazoa</taxon>
        <taxon>Chordata</taxon>
        <taxon>Craniata</taxon>
        <taxon>Vertebrata</taxon>
        <taxon>Euteleostomi</taxon>
        <taxon>Mammalia</taxon>
        <taxon>Eutheria</taxon>
        <taxon>Euarchontoglires</taxon>
        <taxon>Primates</taxon>
        <taxon>Haplorrhini</taxon>
        <taxon>Catarrhini</taxon>
        <taxon>Cercopithecidae</taxon>
        <taxon>Cercopithecinae</taxon>
        <taxon>Macaca</taxon>
    </lineage>
</organism>
<dbReference type="SUPFAM" id="SSF88697">
    <property type="entry name" value="PUA domain-like"/>
    <property type="match status" value="1"/>
</dbReference>
<evidence type="ECO:0000256" key="1">
    <source>
        <dbReference type="ARBA" id="ARBA00002530"/>
    </source>
</evidence>
<feature type="region of interest" description="Disordered" evidence="6">
    <location>
        <begin position="1"/>
        <end position="58"/>
    </location>
</feature>
<keyword evidence="5" id="KW-0539">Nucleus</keyword>
<evidence type="ECO:0000259" key="7">
    <source>
        <dbReference type="Pfam" id="PF01878"/>
    </source>
</evidence>
<evidence type="ECO:0000256" key="2">
    <source>
        <dbReference type="ARBA" id="ARBA00004123"/>
    </source>
</evidence>
<sequence>MSRPRKRLAGTSGSGNGCDAQRLFAIPDKGLSGKRTKTENSGEALAEVEDSNPQKTSATKNCVKNLSSHWLMKSEPESRLEKGVDVKFSIEDLKAQPKQTTCWDGVRNYQARNFLRAMKLGEAAFFYHSNCKEPGIAGLMKIVKEAYPDHTQFEKNNPHYDPSSKEDNPKWSMVDVQFVRMMKRFIPLAELKSYHQAHKATGGPLKNMTLFSRQRLSIQPLTQEEFDFVLSLEEKEPS</sequence>
<keyword evidence="4" id="KW-0597">Phosphoprotein</keyword>
<dbReference type="InterPro" id="IPR052181">
    <property type="entry name" value="5hmC_binding"/>
</dbReference>
<comment type="subcellular location">
    <subcellularLocation>
        <location evidence="2">Nucleus</location>
    </subcellularLocation>
</comment>
<evidence type="ECO:0000256" key="3">
    <source>
        <dbReference type="ARBA" id="ARBA00014654"/>
    </source>
</evidence>
<reference evidence="8" key="2">
    <citation type="submission" date="2025-09" db="UniProtKB">
        <authorList>
            <consortium name="Ensembl"/>
        </authorList>
    </citation>
    <scope>IDENTIFICATION</scope>
</reference>
<comment type="function">
    <text evidence="1">Specifically binds 5-hydroxymethylcytosine (5hmC), suggesting that it acts as a specific reader of 5hmC.</text>
</comment>
<evidence type="ECO:0000256" key="4">
    <source>
        <dbReference type="ARBA" id="ARBA00022553"/>
    </source>
</evidence>
<dbReference type="PANTHER" id="PTHR14087:SF7">
    <property type="entry name" value="THYMOCYTE NUCLEAR PROTEIN 1"/>
    <property type="match status" value="1"/>
</dbReference>
<dbReference type="GO" id="GO:0005634">
    <property type="term" value="C:nucleus"/>
    <property type="evidence" value="ECO:0007669"/>
    <property type="project" value="UniProtKB-SubCell"/>
</dbReference>
<dbReference type="InterPro" id="IPR015947">
    <property type="entry name" value="PUA-like_sf"/>
</dbReference>
<gene>
    <name evidence="8" type="primary">THYN1</name>
</gene>
<dbReference type="InterPro" id="IPR002740">
    <property type="entry name" value="EVE_domain"/>
</dbReference>
<dbReference type="PANTHER" id="PTHR14087">
    <property type="entry name" value="THYMOCYTE NUCLEAR PROTEIN 1"/>
    <property type="match status" value="1"/>
</dbReference>